<dbReference type="Proteomes" id="UP000646548">
    <property type="component" value="Unassembled WGS sequence"/>
</dbReference>
<sequence>MRMFDFHVVRLIGVEISCAVSRKMQPGLPIVQILRCSICNINHIQNSGLWPVKLSSMSSPGWRKSQSCGGRGEVERGRANEELPDSLSYIKLSGDGARKREKELRSERKERQSREGEKKYSVAE</sequence>
<gene>
    <name evidence="2" type="ORF">FQA47_008309</name>
</gene>
<dbReference type="AlphaFoldDB" id="A0A834CF12"/>
<evidence type="ECO:0000313" key="2">
    <source>
        <dbReference type="EMBL" id="KAF6725486.1"/>
    </source>
</evidence>
<dbReference type="EMBL" id="WKFB01000360">
    <property type="protein sequence ID" value="KAF6725486.1"/>
    <property type="molecule type" value="Genomic_DNA"/>
</dbReference>
<evidence type="ECO:0000313" key="3">
    <source>
        <dbReference type="Proteomes" id="UP000646548"/>
    </source>
</evidence>
<feature type="compositionally biased region" description="Basic and acidic residues" evidence="1">
    <location>
        <begin position="72"/>
        <end position="81"/>
    </location>
</feature>
<protein>
    <submittedName>
        <fullName evidence="2">Uncharacterized protein</fullName>
    </submittedName>
</protein>
<accession>A0A834CF12</accession>
<reference evidence="2" key="1">
    <citation type="journal article" name="BMC Genomics">
        <title>Long-read sequencing and de novo genome assembly of marine medaka (Oryzias melastigma).</title>
        <authorList>
            <person name="Liang P."/>
            <person name="Saqib H.S.A."/>
            <person name="Ni X."/>
            <person name="Shen Y."/>
        </authorList>
    </citation>
    <scope>NUCLEOTIDE SEQUENCE</scope>
    <source>
        <strain evidence="2">Bigg-433</strain>
    </source>
</reference>
<comment type="caution">
    <text evidence="2">The sequence shown here is derived from an EMBL/GenBank/DDBJ whole genome shotgun (WGS) entry which is preliminary data.</text>
</comment>
<feature type="compositionally biased region" description="Basic and acidic residues" evidence="1">
    <location>
        <begin position="96"/>
        <end position="124"/>
    </location>
</feature>
<name>A0A834CF12_ORYME</name>
<feature type="region of interest" description="Disordered" evidence="1">
    <location>
        <begin position="61"/>
        <end position="124"/>
    </location>
</feature>
<proteinExistence type="predicted"/>
<organism evidence="2 3">
    <name type="scientific">Oryzias melastigma</name>
    <name type="common">Marine medaka</name>
    <dbReference type="NCBI Taxonomy" id="30732"/>
    <lineage>
        <taxon>Eukaryota</taxon>
        <taxon>Metazoa</taxon>
        <taxon>Chordata</taxon>
        <taxon>Craniata</taxon>
        <taxon>Vertebrata</taxon>
        <taxon>Euteleostomi</taxon>
        <taxon>Actinopterygii</taxon>
        <taxon>Neopterygii</taxon>
        <taxon>Teleostei</taxon>
        <taxon>Neoteleostei</taxon>
        <taxon>Acanthomorphata</taxon>
        <taxon>Ovalentaria</taxon>
        <taxon>Atherinomorphae</taxon>
        <taxon>Beloniformes</taxon>
        <taxon>Adrianichthyidae</taxon>
        <taxon>Oryziinae</taxon>
        <taxon>Oryzias</taxon>
    </lineage>
</organism>
<evidence type="ECO:0000256" key="1">
    <source>
        <dbReference type="SAM" id="MobiDB-lite"/>
    </source>
</evidence>